<evidence type="ECO:0000313" key="4">
    <source>
        <dbReference type="EMBL" id="KAF6164739.1"/>
    </source>
</evidence>
<reference evidence="4 5" key="1">
    <citation type="journal article" date="2020" name="IScience">
        <title>Genome Sequencing of the Endangered Kingdonia uniflora (Circaeasteraceae, Ranunculales) Reveals Potential Mechanisms of Evolutionary Specialization.</title>
        <authorList>
            <person name="Sun Y."/>
            <person name="Deng T."/>
            <person name="Zhang A."/>
            <person name="Moore M.J."/>
            <person name="Landis J.B."/>
            <person name="Lin N."/>
            <person name="Zhang H."/>
            <person name="Zhang X."/>
            <person name="Huang J."/>
            <person name="Zhang X."/>
            <person name="Sun H."/>
            <person name="Wang H."/>
        </authorList>
    </citation>
    <scope>NUCLEOTIDE SEQUENCE [LARGE SCALE GENOMIC DNA]</scope>
    <source>
        <strain evidence="4">TB1705</strain>
        <tissue evidence="4">Leaf</tissue>
    </source>
</reference>
<dbReference type="InterPro" id="IPR019557">
    <property type="entry name" value="AminoTfrase-like_pln_mobile"/>
</dbReference>
<feature type="compositionally biased region" description="Basic residues" evidence="2">
    <location>
        <begin position="27"/>
        <end position="37"/>
    </location>
</feature>
<organism evidence="4 5">
    <name type="scientific">Kingdonia uniflora</name>
    <dbReference type="NCBI Taxonomy" id="39325"/>
    <lineage>
        <taxon>Eukaryota</taxon>
        <taxon>Viridiplantae</taxon>
        <taxon>Streptophyta</taxon>
        <taxon>Embryophyta</taxon>
        <taxon>Tracheophyta</taxon>
        <taxon>Spermatophyta</taxon>
        <taxon>Magnoliopsida</taxon>
        <taxon>Ranunculales</taxon>
        <taxon>Circaeasteraceae</taxon>
        <taxon>Kingdonia</taxon>
    </lineage>
</organism>
<dbReference type="PANTHER" id="PTHR46033:SF1">
    <property type="entry name" value="PROTEIN MAIN-LIKE 2"/>
    <property type="match status" value="1"/>
</dbReference>
<dbReference type="InterPro" id="IPR044824">
    <property type="entry name" value="MAIN-like"/>
</dbReference>
<dbReference type="Proteomes" id="UP000541444">
    <property type="component" value="Unassembled WGS sequence"/>
</dbReference>
<keyword evidence="1" id="KW-0175">Coiled coil</keyword>
<dbReference type="GO" id="GO:0010073">
    <property type="term" value="P:meristem maintenance"/>
    <property type="evidence" value="ECO:0007669"/>
    <property type="project" value="InterPro"/>
</dbReference>
<dbReference type="Pfam" id="PF10536">
    <property type="entry name" value="PMD"/>
    <property type="match status" value="1"/>
</dbReference>
<name>A0A7J7NBU9_9MAGN</name>
<keyword evidence="5" id="KW-1185">Reference proteome</keyword>
<dbReference type="AlphaFoldDB" id="A0A7J7NBU9"/>
<evidence type="ECO:0000259" key="3">
    <source>
        <dbReference type="Pfam" id="PF10536"/>
    </source>
</evidence>
<proteinExistence type="predicted"/>
<feature type="region of interest" description="Disordered" evidence="2">
    <location>
        <begin position="1"/>
        <end position="74"/>
    </location>
</feature>
<dbReference type="EMBL" id="JACGCM010000911">
    <property type="protein sequence ID" value="KAF6164739.1"/>
    <property type="molecule type" value="Genomic_DNA"/>
</dbReference>
<feature type="domain" description="Aminotransferase-like plant mobile" evidence="3">
    <location>
        <begin position="143"/>
        <end position="432"/>
    </location>
</feature>
<accession>A0A7J7NBU9</accession>
<evidence type="ECO:0000256" key="2">
    <source>
        <dbReference type="SAM" id="MobiDB-lite"/>
    </source>
</evidence>
<gene>
    <name evidence="4" type="ORF">GIB67_040991</name>
</gene>
<feature type="coiled-coil region" evidence="1">
    <location>
        <begin position="522"/>
        <end position="583"/>
    </location>
</feature>
<protein>
    <recommendedName>
        <fullName evidence="3">Aminotransferase-like plant mobile domain-containing protein</fullName>
    </recommendedName>
</protein>
<evidence type="ECO:0000313" key="5">
    <source>
        <dbReference type="Proteomes" id="UP000541444"/>
    </source>
</evidence>
<dbReference type="PANTHER" id="PTHR46033">
    <property type="entry name" value="PROTEIN MAIN-LIKE 2"/>
    <property type="match status" value="1"/>
</dbReference>
<sequence>MDVKLSRPTSNAKKREAKQDVGLAMVNKHHPSYKRKKNMNEGIKTDKEPQIEQFGDVDFNDESTPQRNDLGGGSAEEALGAQLTEGDAMNEDNVEAPPMSEEPQTEVSPKEIAAPIDDAYSPNRSLLLSFKFHRARSIYLGQPETNIFYFSWGEVTLSLDDVQHLIGLSTDGDVPITEGSWSLPKLVEIFKKNLYQDEDFFNSMKTGGQDNSLSLVKLVNFYAGKLEKYNDSIHNERPVGQKKKAMSALSVACTYMLYVLGTFLLPVRKGSYVNARYLYFFENDKVNIKWSWGFAVLAHLFHNLGTTSRIDGNKFTAYMTLLESWIFAHFPRLPGIPKEQHSDATEYCTRWKWGLSITDRTGARELLKYREAFDNYKVEDDPYRAERRSDRDLNENTFFNGLTSSPDHVEPIYPNRVVRQFARIQPIPKNLKCVEVSGLRTWDGDEPKQYKPKYDWVDVFSKGLWKEWIATECKQLWVRIEQMKHDRILNDVVHEQYVKSFEKLPTKLEEKTNLCEVLNDCNESLSRELAKKTKECQVLNVENTKLVEDMRIKIGVDAFNASLKKIDELTAKYEDVVKRLKEKESFIIASNYRWVAKFKSGTAIHDKKIKTLRSQLIIVEEMKKKLEVEHYEWEAWRQIMNKEFHSGKLAEKDDPTFIELFDQYDRFYTIAQ</sequence>
<evidence type="ECO:0000256" key="1">
    <source>
        <dbReference type="SAM" id="Coils"/>
    </source>
</evidence>
<comment type="caution">
    <text evidence="4">The sequence shown here is derived from an EMBL/GenBank/DDBJ whole genome shotgun (WGS) entry which is preliminary data.</text>
</comment>